<organism evidence="5 6">
    <name type="scientific">Polytolypa hystricis (strain UAMH7299)</name>
    <dbReference type="NCBI Taxonomy" id="1447883"/>
    <lineage>
        <taxon>Eukaryota</taxon>
        <taxon>Fungi</taxon>
        <taxon>Dikarya</taxon>
        <taxon>Ascomycota</taxon>
        <taxon>Pezizomycotina</taxon>
        <taxon>Eurotiomycetes</taxon>
        <taxon>Eurotiomycetidae</taxon>
        <taxon>Onygenales</taxon>
        <taxon>Onygenales incertae sedis</taxon>
        <taxon>Polytolypa</taxon>
    </lineage>
</organism>
<reference evidence="5 6" key="1">
    <citation type="submission" date="2017-10" db="EMBL/GenBank/DDBJ databases">
        <title>Comparative genomics in systemic dimorphic fungi from Ajellomycetaceae.</title>
        <authorList>
            <person name="Munoz J.F."/>
            <person name="Mcewen J.G."/>
            <person name="Clay O.K."/>
            <person name="Cuomo C.A."/>
        </authorList>
    </citation>
    <scope>NUCLEOTIDE SEQUENCE [LARGE SCALE GENOMIC DNA]</scope>
    <source>
        <strain evidence="5 6">UAMH7299</strain>
    </source>
</reference>
<evidence type="ECO:0000313" key="6">
    <source>
        <dbReference type="Proteomes" id="UP000224634"/>
    </source>
</evidence>
<proteinExistence type="predicted"/>
<dbReference type="Pfam" id="PF00023">
    <property type="entry name" value="Ank"/>
    <property type="match status" value="3"/>
</dbReference>
<evidence type="ECO:0000256" key="3">
    <source>
        <dbReference type="PROSITE-ProRule" id="PRU00023"/>
    </source>
</evidence>
<feature type="repeat" description="ANK" evidence="3">
    <location>
        <begin position="140"/>
        <end position="172"/>
    </location>
</feature>
<dbReference type="Gene3D" id="1.25.40.20">
    <property type="entry name" value="Ankyrin repeat-containing domain"/>
    <property type="match status" value="4"/>
</dbReference>
<evidence type="ECO:0000256" key="4">
    <source>
        <dbReference type="SAM" id="MobiDB-lite"/>
    </source>
</evidence>
<evidence type="ECO:0000256" key="2">
    <source>
        <dbReference type="ARBA" id="ARBA00023043"/>
    </source>
</evidence>
<dbReference type="PROSITE" id="PS50297">
    <property type="entry name" value="ANK_REP_REGION"/>
    <property type="match status" value="3"/>
</dbReference>
<keyword evidence="6" id="KW-1185">Reference proteome</keyword>
<accession>A0A2B7X1G0</accession>
<feature type="region of interest" description="Disordered" evidence="4">
    <location>
        <begin position="1"/>
        <end position="25"/>
    </location>
</feature>
<protein>
    <submittedName>
        <fullName evidence="5">Uncharacterized protein</fullName>
    </submittedName>
</protein>
<dbReference type="AlphaFoldDB" id="A0A2B7X1G0"/>
<dbReference type="SUPFAM" id="SSF48403">
    <property type="entry name" value="Ankyrin repeat"/>
    <property type="match status" value="2"/>
</dbReference>
<dbReference type="InterPro" id="IPR002110">
    <property type="entry name" value="Ankyrin_rpt"/>
</dbReference>
<gene>
    <name evidence="5" type="ORF">AJ80_08839</name>
</gene>
<feature type="repeat" description="ANK" evidence="3">
    <location>
        <begin position="218"/>
        <end position="250"/>
    </location>
</feature>
<dbReference type="InterPro" id="IPR050889">
    <property type="entry name" value="Dendritic_Spine_Reg/Scaffold"/>
</dbReference>
<dbReference type="Pfam" id="PF12796">
    <property type="entry name" value="Ank_2"/>
    <property type="match status" value="4"/>
</dbReference>
<dbReference type="Proteomes" id="UP000224634">
    <property type="component" value="Unassembled WGS sequence"/>
</dbReference>
<feature type="repeat" description="ANK" evidence="3">
    <location>
        <begin position="413"/>
        <end position="437"/>
    </location>
</feature>
<evidence type="ECO:0000313" key="5">
    <source>
        <dbReference type="EMBL" id="PGH02528.1"/>
    </source>
</evidence>
<dbReference type="EMBL" id="PDNA01000222">
    <property type="protein sequence ID" value="PGH02528.1"/>
    <property type="molecule type" value="Genomic_DNA"/>
</dbReference>
<sequence length="651" mass="69738">MGIIQPTEMDESEADTVTGSGPGHAKNGLLDLPPELLCSIADQTGSERTINCLCRVSRYLYEVLNPYLYLHNARCRGRARCAIEWAAEHGAEETARKALAPRTFLGSPKPLHIAATKGYVRIVDMLLDMDGLQLEWRDNAKNTPLASAAVNGHAAMVKLLMDKGANPNPKYPLPTSSPLGAEDLAPSLILLTVAKGHTKVVKLLLDEGNADVNVRGSRNETPLTIAMKNGNADLVKFLIEAGANPNARTWTGEVPLLSPAREGRIDLVKILLAAPGIDPNLSDFRGNTPFILAAKWGNKSIIKLLMTTLGVDINKINADNRTALSHAVENGDVDMVRQLLSAEGPEVNASIPPLCEAAEHDCEKIAKPLLRTGRVSKTSIDEALAAAVRRRKNTLIEVLLELGADPCCHTGSNGYTPLMVACFNGNDTAAKLLLDTGKVDLEVSCKAGRSAFCHAAMNGRSTIVQLLLAAKKVDHINHLEEVTLESSLIASDRGNPLLAATMTGRVEVVKLLLEQENINPNVTDSHGKPPLSIAVADSAKVKIARLLLSHKDTDPNLKDNDGRSPLAHAVNFGPVEAVELLISVDGIDVNSKEDGGVPPLELAVLHRSKKKAKLLVAAEGIDIHQKNDDGKSAFDYEIREFAAALGVLKPS</sequence>
<name>A0A2B7X1G0_POLH7</name>
<comment type="caution">
    <text evidence="5">The sequence shown here is derived from an EMBL/GenBank/DDBJ whole genome shotgun (WGS) entry which is preliminary data.</text>
</comment>
<dbReference type="SMART" id="SM00248">
    <property type="entry name" value="ANK"/>
    <property type="match status" value="14"/>
</dbReference>
<dbReference type="PANTHER" id="PTHR24166">
    <property type="entry name" value="ROLLING PEBBLES, ISOFORM B"/>
    <property type="match status" value="1"/>
</dbReference>
<dbReference type="OrthoDB" id="4195796at2759"/>
<dbReference type="PANTHER" id="PTHR24166:SF48">
    <property type="entry name" value="PROTEIN VAPYRIN"/>
    <property type="match status" value="1"/>
</dbReference>
<dbReference type="PROSITE" id="PS50088">
    <property type="entry name" value="ANK_REPEAT"/>
    <property type="match status" value="3"/>
</dbReference>
<dbReference type="STRING" id="1447883.A0A2B7X1G0"/>
<evidence type="ECO:0000256" key="1">
    <source>
        <dbReference type="ARBA" id="ARBA00022737"/>
    </source>
</evidence>
<keyword evidence="2 3" id="KW-0040">ANK repeat</keyword>
<dbReference type="InterPro" id="IPR036770">
    <property type="entry name" value="Ankyrin_rpt-contain_sf"/>
</dbReference>
<keyword evidence="1" id="KW-0677">Repeat</keyword>